<feature type="chain" id="PRO_5024416992" description="Amidohydrolase-related domain-containing protein" evidence="1">
    <location>
        <begin position="19"/>
        <end position="405"/>
    </location>
</feature>
<dbReference type="PANTHER" id="PTHR43135:SF3">
    <property type="entry name" value="ALPHA-D-RIBOSE 1-METHYLPHOSPHONATE 5-TRIPHOSPHATE DIPHOSPHATASE"/>
    <property type="match status" value="1"/>
</dbReference>
<feature type="domain" description="Amidohydrolase-related" evidence="2">
    <location>
        <begin position="98"/>
        <end position="399"/>
    </location>
</feature>
<evidence type="ECO:0000313" key="3">
    <source>
        <dbReference type="EMBL" id="KAA6407289.1"/>
    </source>
</evidence>
<dbReference type="PANTHER" id="PTHR43135">
    <property type="entry name" value="ALPHA-D-RIBOSE 1-METHYLPHOSPHONATE 5-TRIPHOSPHATE DIPHOSPHATASE"/>
    <property type="match status" value="1"/>
</dbReference>
<dbReference type="OrthoDB" id="5595695at2759"/>
<proteinExistence type="predicted"/>
<name>A0A5M8PD90_9LECA</name>
<dbReference type="InterPro" id="IPR006680">
    <property type="entry name" value="Amidohydro-rel"/>
</dbReference>
<feature type="signal peptide" evidence="1">
    <location>
        <begin position="1"/>
        <end position="18"/>
    </location>
</feature>
<dbReference type="Gene3D" id="1.20.58.520">
    <property type="entry name" value="Amidohydrolase"/>
    <property type="match status" value="1"/>
</dbReference>
<sequence>MSLAALASFQLSLANTAGQWLCTPQAQMPQVQMPQAQIPQPEISPAAAPKVDKHIIYNVNVFDGEKLAPFNRVVISGGMIVPDKDTAGATTEDGKGAFLLPGFFDAHAHVYGPCALRVFRDYGVTTALDMGTFPYQDAIASLRAMSDKGYTAVYGSGAAATEAGGFLSGIPGFPEDSYVTSPKDAVSFVQARVKEGVDYIKIFINETSEPGLNLQRIIVGSANANNLRVVSHATSDQAYGEAANANGLFITHAPRDQTLSPARISRIVANKQVSIPTLIKMRNLVNMQHQPKNYTFSRDSVTAMYNAKVPILVGTDCDDGKPFVPYEGTLQVEMELLVEAKMTTIDVLKGATSLPAMYFNLTDRGMIAPGKRADMVLLNGNPLTNISKTKEVLKVWIGGAPSVPS</sequence>
<keyword evidence="1" id="KW-0732">Signal</keyword>
<dbReference type="Gene3D" id="2.30.40.10">
    <property type="entry name" value="Urease, subunit C, domain 1"/>
    <property type="match status" value="1"/>
</dbReference>
<dbReference type="AlphaFoldDB" id="A0A5M8PD90"/>
<dbReference type="SUPFAM" id="SSF51556">
    <property type="entry name" value="Metallo-dependent hydrolases"/>
    <property type="match status" value="1"/>
</dbReference>
<evidence type="ECO:0000313" key="4">
    <source>
        <dbReference type="Proteomes" id="UP000324767"/>
    </source>
</evidence>
<dbReference type="Pfam" id="PF01979">
    <property type="entry name" value="Amidohydro_1"/>
    <property type="match status" value="1"/>
</dbReference>
<dbReference type="InterPro" id="IPR051781">
    <property type="entry name" value="Metallo-dep_Hydrolase"/>
</dbReference>
<dbReference type="Gene3D" id="3.30.110.90">
    <property type="entry name" value="Amidohydrolase"/>
    <property type="match status" value="1"/>
</dbReference>
<accession>A0A5M8PD90</accession>
<gene>
    <name evidence="3" type="ORF">FRX48_08837</name>
</gene>
<organism evidence="3 4">
    <name type="scientific">Lasallia pustulata</name>
    <dbReference type="NCBI Taxonomy" id="136370"/>
    <lineage>
        <taxon>Eukaryota</taxon>
        <taxon>Fungi</taxon>
        <taxon>Dikarya</taxon>
        <taxon>Ascomycota</taxon>
        <taxon>Pezizomycotina</taxon>
        <taxon>Lecanoromycetes</taxon>
        <taxon>OSLEUM clade</taxon>
        <taxon>Umbilicariomycetidae</taxon>
        <taxon>Umbilicariales</taxon>
        <taxon>Umbilicariaceae</taxon>
        <taxon>Lasallia</taxon>
    </lineage>
</organism>
<dbReference type="EMBL" id="VXIT01000018">
    <property type="protein sequence ID" value="KAA6407289.1"/>
    <property type="molecule type" value="Genomic_DNA"/>
</dbReference>
<evidence type="ECO:0000256" key="1">
    <source>
        <dbReference type="SAM" id="SignalP"/>
    </source>
</evidence>
<dbReference type="InterPro" id="IPR011059">
    <property type="entry name" value="Metal-dep_hydrolase_composite"/>
</dbReference>
<dbReference type="Gene3D" id="3.40.50.10910">
    <property type="entry name" value="Amidohydrolase"/>
    <property type="match status" value="1"/>
</dbReference>
<reference evidence="3 4" key="1">
    <citation type="submission" date="2019-09" db="EMBL/GenBank/DDBJ databases">
        <title>The hologenome of the rock-dwelling lichen Lasallia pustulata.</title>
        <authorList>
            <person name="Greshake Tzovaras B."/>
            <person name="Segers F."/>
            <person name="Bicker A."/>
            <person name="Dal Grande F."/>
            <person name="Otte J."/>
            <person name="Hankeln T."/>
            <person name="Schmitt I."/>
            <person name="Ebersberger I."/>
        </authorList>
    </citation>
    <scope>NUCLEOTIDE SEQUENCE [LARGE SCALE GENOMIC DNA]</scope>
    <source>
        <strain evidence="3">A1-1</strain>
    </source>
</reference>
<comment type="caution">
    <text evidence="3">The sequence shown here is derived from an EMBL/GenBank/DDBJ whole genome shotgun (WGS) entry which is preliminary data.</text>
</comment>
<dbReference type="Proteomes" id="UP000324767">
    <property type="component" value="Unassembled WGS sequence"/>
</dbReference>
<protein>
    <recommendedName>
        <fullName evidence="2">Amidohydrolase-related domain-containing protein</fullName>
    </recommendedName>
</protein>
<dbReference type="GO" id="GO:0016810">
    <property type="term" value="F:hydrolase activity, acting on carbon-nitrogen (but not peptide) bonds"/>
    <property type="evidence" value="ECO:0007669"/>
    <property type="project" value="InterPro"/>
</dbReference>
<dbReference type="InterPro" id="IPR032466">
    <property type="entry name" value="Metal_Hydrolase"/>
</dbReference>
<evidence type="ECO:0000259" key="2">
    <source>
        <dbReference type="Pfam" id="PF01979"/>
    </source>
</evidence>
<dbReference type="SUPFAM" id="SSF51338">
    <property type="entry name" value="Composite domain of metallo-dependent hydrolases"/>
    <property type="match status" value="1"/>
</dbReference>